<organism evidence="1 2">
    <name type="scientific">Limosilactobacillus coleohominis 101-4-CHN</name>
    <dbReference type="NCBI Taxonomy" id="575594"/>
    <lineage>
        <taxon>Bacteria</taxon>
        <taxon>Bacillati</taxon>
        <taxon>Bacillota</taxon>
        <taxon>Bacilli</taxon>
        <taxon>Lactobacillales</taxon>
        <taxon>Lactobacillaceae</taxon>
        <taxon>Limosilactobacillus</taxon>
    </lineage>
</organism>
<protein>
    <submittedName>
        <fullName evidence="1">Uncharacterized protein</fullName>
    </submittedName>
</protein>
<dbReference type="EMBL" id="GG698802">
    <property type="protein sequence ID" value="EEU30943.1"/>
    <property type="molecule type" value="Genomic_DNA"/>
</dbReference>
<proteinExistence type="predicted"/>
<evidence type="ECO:0000313" key="1">
    <source>
        <dbReference type="EMBL" id="EEU30943.1"/>
    </source>
</evidence>
<keyword evidence="2" id="KW-1185">Reference proteome</keyword>
<dbReference type="AlphaFoldDB" id="C7XUI2"/>
<evidence type="ECO:0000313" key="2">
    <source>
        <dbReference type="Proteomes" id="UP000003987"/>
    </source>
</evidence>
<dbReference type="HOGENOM" id="CLU_2990950_0_0_9"/>
<reference evidence="1 2" key="1">
    <citation type="submission" date="2009-06" db="EMBL/GenBank/DDBJ databases">
        <title>The Genome Sequence of Lactobacillus coleohominis strain 101-4-CHN.</title>
        <authorList>
            <consortium name="The Broad Institute Genome Sequencing Platform"/>
            <person name="Ward D."/>
            <person name="Young S.K."/>
            <person name="Zeng Q."/>
            <person name="Koehrsen M."/>
            <person name="Alvarado L."/>
            <person name="Berlin A."/>
            <person name="Borenstein D."/>
            <person name="Chen Z."/>
            <person name="Engels R."/>
            <person name="Freedman E."/>
            <person name="Gellesch M."/>
            <person name="Goldberg J."/>
            <person name="Griggs A."/>
            <person name="Gujja S."/>
            <person name="Heiman D."/>
            <person name="Hepburn T."/>
            <person name="Howarth C."/>
            <person name="Jen D."/>
            <person name="Larson L."/>
            <person name="Lewis B."/>
            <person name="Mehta T."/>
            <person name="Park D."/>
            <person name="Pearson M."/>
            <person name="Roberts A."/>
            <person name="Saif S."/>
            <person name="Shea T."/>
            <person name="Shenoy N."/>
            <person name="Sisk P."/>
            <person name="Stolte C."/>
            <person name="Sykes S."/>
            <person name="Walk T."/>
            <person name="White J."/>
            <person name="Yandava C."/>
            <person name="Liu Y."/>
            <person name="Xu Q."/>
            <person name="Lander E."/>
            <person name="Nusbaum C."/>
            <person name="Galagan J."/>
            <person name="Birren B."/>
        </authorList>
    </citation>
    <scope>NUCLEOTIDE SEQUENCE [LARGE SCALE GENOMIC DNA]</scope>
    <source>
        <strain evidence="1 2">101-4-CHN</strain>
    </source>
</reference>
<name>C7XUI2_9LACO</name>
<accession>C7XUI2</accession>
<sequence length="57" mass="6540">MVGLLNCGRDKYYSLDDDACWEFTDTVETGCEIYHVNSAIIPDFHVRIEKSDDLPTK</sequence>
<gene>
    <name evidence="1" type="ORF">HMPREF0501_00348</name>
</gene>
<dbReference type="Proteomes" id="UP000003987">
    <property type="component" value="Unassembled WGS sequence"/>
</dbReference>